<dbReference type="Gene3D" id="2.40.50.140">
    <property type="entry name" value="Nucleic acid-binding proteins"/>
    <property type="match status" value="1"/>
</dbReference>
<dbReference type="GO" id="GO:0005829">
    <property type="term" value="C:cytosol"/>
    <property type="evidence" value="ECO:0007669"/>
    <property type="project" value="UniProtKB-ARBA"/>
</dbReference>
<protein>
    <submittedName>
        <fullName evidence="4">Cold shock-like protein CspD</fullName>
    </submittedName>
</protein>
<comment type="subcellular location">
    <subcellularLocation>
        <location evidence="1">Cytoplasm</location>
    </subcellularLocation>
</comment>
<dbReference type="Proteomes" id="UP000188181">
    <property type="component" value="Chromosome"/>
</dbReference>
<dbReference type="STRING" id="1851148.SMSP2_01194"/>
<keyword evidence="2" id="KW-0963">Cytoplasm</keyword>
<dbReference type="KEGG" id="pbas:SMSP2_01194"/>
<dbReference type="OrthoDB" id="9805039at2"/>
<evidence type="ECO:0000256" key="2">
    <source>
        <dbReference type="ARBA" id="ARBA00022490"/>
    </source>
</evidence>
<organism evidence="4 5">
    <name type="scientific">Limihaloglobus sulfuriphilus</name>
    <dbReference type="NCBI Taxonomy" id="1851148"/>
    <lineage>
        <taxon>Bacteria</taxon>
        <taxon>Pseudomonadati</taxon>
        <taxon>Planctomycetota</taxon>
        <taxon>Phycisphaerae</taxon>
        <taxon>Sedimentisphaerales</taxon>
        <taxon>Sedimentisphaeraceae</taxon>
        <taxon>Limihaloglobus</taxon>
    </lineage>
</organism>
<dbReference type="InterPro" id="IPR002059">
    <property type="entry name" value="CSP_DNA-bd"/>
</dbReference>
<evidence type="ECO:0000259" key="3">
    <source>
        <dbReference type="PROSITE" id="PS51857"/>
    </source>
</evidence>
<dbReference type="EMBL" id="CP019646">
    <property type="protein sequence ID" value="AQQ70832.1"/>
    <property type="molecule type" value="Genomic_DNA"/>
</dbReference>
<dbReference type="RefSeq" id="WP_146683066.1">
    <property type="nucleotide sequence ID" value="NZ_CP019646.1"/>
</dbReference>
<dbReference type="InterPro" id="IPR012340">
    <property type="entry name" value="NA-bd_OB-fold"/>
</dbReference>
<name>A0A1Q2MF10_9BACT</name>
<keyword evidence="5" id="KW-1185">Reference proteome</keyword>
<dbReference type="PIRSF" id="PIRSF002599">
    <property type="entry name" value="Cold_shock_A"/>
    <property type="match status" value="1"/>
</dbReference>
<feature type="domain" description="CSD" evidence="3">
    <location>
        <begin position="1"/>
        <end position="65"/>
    </location>
</feature>
<dbReference type="Pfam" id="PF00313">
    <property type="entry name" value="CSD"/>
    <property type="match status" value="1"/>
</dbReference>
<evidence type="ECO:0000313" key="5">
    <source>
        <dbReference type="Proteomes" id="UP000188181"/>
    </source>
</evidence>
<dbReference type="SUPFAM" id="SSF50249">
    <property type="entry name" value="Nucleic acid-binding proteins"/>
    <property type="match status" value="1"/>
</dbReference>
<dbReference type="AlphaFoldDB" id="A0A1Q2MF10"/>
<dbReference type="InterPro" id="IPR011129">
    <property type="entry name" value="CSD"/>
</dbReference>
<accession>A0A1Q2MF10</accession>
<sequence>METGKISWYDQRKGYGFINLCDGSQVFIHRSNLKGNFSKELVPGREVTFKLVNGERGPKAEQVSLD</sequence>
<dbReference type="InterPro" id="IPR012156">
    <property type="entry name" value="Cold_shock_CspA"/>
</dbReference>
<evidence type="ECO:0000313" key="4">
    <source>
        <dbReference type="EMBL" id="AQQ70832.1"/>
    </source>
</evidence>
<reference evidence="5" key="1">
    <citation type="submission" date="2017-02" db="EMBL/GenBank/DDBJ databases">
        <title>Comparative genomics and description of representatives of a novel lineage of planctomycetes thriving in anoxic sediments.</title>
        <authorList>
            <person name="Spring S."/>
            <person name="Bunk B."/>
            <person name="Sproer C."/>
        </authorList>
    </citation>
    <scope>NUCLEOTIDE SEQUENCE [LARGE SCALE GENOMIC DNA]</scope>
    <source>
        <strain evidence="5">SM-Chi-D1</strain>
    </source>
</reference>
<gene>
    <name evidence="4" type="primary">cspD</name>
    <name evidence="4" type="ORF">SMSP2_01194</name>
</gene>
<dbReference type="PANTHER" id="PTHR11544">
    <property type="entry name" value="COLD SHOCK DOMAIN CONTAINING PROTEINS"/>
    <property type="match status" value="1"/>
</dbReference>
<evidence type="ECO:0000256" key="1">
    <source>
        <dbReference type="ARBA" id="ARBA00004496"/>
    </source>
</evidence>
<dbReference type="GO" id="GO:0003676">
    <property type="term" value="F:nucleic acid binding"/>
    <property type="evidence" value="ECO:0007669"/>
    <property type="project" value="InterPro"/>
</dbReference>
<dbReference type="PROSITE" id="PS51857">
    <property type="entry name" value="CSD_2"/>
    <property type="match status" value="1"/>
</dbReference>
<dbReference type="InterPro" id="IPR050181">
    <property type="entry name" value="Cold_shock_domain"/>
</dbReference>
<dbReference type="SMART" id="SM00357">
    <property type="entry name" value="CSP"/>
    <property type="match status" value="1"/>
</dbReference>
<dbReference type="PRINTS" id="PR00050">
    <property type="entry name" value="COLDSHOCK"/>
</dbReference>
<proteinExistence type="predicted"/>